<dbReference type="RefSeq" id="WP_169593400.1">
    <property type="nucleotide sequence ID" value="NZ_JABBGK010000003.1"/>
</dbReference>
<dbReference type="InterPro" id="IPR002104">
    <property type="entry name" value="Integrase_catalytic"/>
</dbReference>
<comment type="caution">
    <text evidence="4">The sequence shown here is derived from an EMBL/GenBank/DDBJ whole genome shotgun (WGS) entry which is preliminary data.</text>
</comment>
<dbReference type="GO" id="GO:0015074">
    <property type="term" value="P:DNA integration"/>
    <property type="evidence" value="ECO:0007669"/>
    <property type="project" value="InterPro"/>
</dbReference>
<evidence type="ECO:0000313" key="4">
    <source>
        <dbReference type="EMBL" id="NML75640.1"/>
    </source>
</evidence>
<accession>A0A7Y0AY49</accession>
<sequence>MAQKQDPRDIIIAELQAEVDYLMRTMKEVADVTDQVMEEQDRLHAIELENQGLRLRAESHEREITFKREVNAVYSSFIDTQTSILQTLQRGRTTTTTTPENVQNQLEALARKMASLNQSVEIMLDGGHPGPLLSEALEHWFKVRSGLGLDQKKVDTDYNRVKDFISFAGDKPINRYRYLEFQEFANLLAHVPAKFSMKPEFKGMTQFEAAAHNRSLDPRKREKTLTGKTIESNYLSPLNMIFHDMCAHHGFPSPLANVSIRISQEARASTERLPIEVPELNKWFEHAAKETRGDNKWLPLLGTVTGARIGELIWLQKKDIYQVEGGIWVMDLTTDLIDAQGIPVARRIKNNSSRRIIAIHQAIVDAGFIEYVQSFPKDGWIFPWAFHHGKNEVKRPADAASKRLNAQLKKLGIHKEIEQTFHSTRHTAKDIMRVAKIDQRTHDMQTGHAQKTVSDSYGAKTLKADQLEVLVALSLPHGLDLSPYLASR</sequence>
<keyword evidence="5" id="KW-1185">Reference proteome</keyword>
<dbReference type="Proteomes" id="UP000541470">
    <property type="component" value="Unassembled WGS sequence"/>
</dbReference>
<feature type="coiled-coil region" evidence="2">
    <location>
        <begin position="29"/>
        <end position="63"/>
    </location>
</feature>
<dbReference type="AlphaFoldDB" id="A0A7Y0AY49"/>
<dbReference type="PROSITE" id="PS51898">
    <property type="entry name" value="TYR_RECOMBINASE"/>
    <property type="match status" value="1"/>
</dbReference>
<dbReference type="CDD" id="cd01184">
    <property type="entry name" value="INT_C_like_1"/>
    <property type="match status" value="1"/>
</dbReference>
<evidence type="ECO:0000313" key="5">
    <source>
        <dbReference type="Proteomes" id="UP000541470"/>
    </source>
</evidence>
<keyword evidence="1" id="KW-0233">DNA recombination</keyword>
<gene>
    <name evidence="4" type="ORF">HHL25_16030</name>
</gene>
<organism evidence="4 5">
    <name type="scientific">Rhizobium terricola</name>
    <dbReference type="NCBI Taxonomy" id="2728849"/>
    <lineage>
        <taxon>Bacteria</taxon>
        <taxon>Pseudomonadati</taxon>
        <taxon>Pseudomonadota</taxon>
        <taxon>Alphaproteobacteria</taxon>
        <taxon>Hyphomicrobiales</taxon>
        <taxon>Rhizobiaceae</taxon>
        <taxon>Rhizobium/Agrobacterium group</taxon>
        <taxon>Rhizobium</taxon>
    </lineage>
</organism>
<feature type="domain" description="Tyr recombinase" evidence="3">
    <location>
        <begin position="268"/>
        <end position="471"/>
    </location>
</feature>
<dbReference type="InterPro" id="IPR011010">
    <property type="entry name" value="DNA_brk_join_enz"/>
</dbReference>
<dbReference type="InterPro" id="IPR013762">
    <property type="entry name" value="Integrase-like_cat_sf"/>
</dbReference>
<dbReference type="Gene3D" id="1.10.443.10">
    <property type="entry name" value="Intergrase catalytic core"/>
    <property type="match status" value="1"/>
</dbReference>
<dbReference type="GO" id="GO:0003677">
    <property type="term" value="F:DNA binding"/>
    <property type="evidence" value="ECO:0007669"/>
    <property type="project" value="InterPro"/>
</dbReference>
<evidence type="ECO:0000256" key="2">
    <source>
        <dbReference type="SAM" id="Coils"/>
    </source>
</evidence>
<evidence type="ECO:0000256" key="1">
    <source>
        <dbReference type="ARBA" id="ARBA00023172"/>
    </source>
</evidence>
<reference evidence="4 5" key="1">
    <citation type="submission" date="2020-04" db="EMBL/GenBank/DDBJ databases">
        <title>Rhizobium sp. S-51 isolated from soil.</title>
        <authorList>
            <person name="Dahal R.H."/>
        </authorList>
    </citation>
    <scope>NUCLEOTIDE SEQUENCE [LARGE SCALE GENOMIC DNA]</scope>
    <source>
        <strain evidence="4 5">S-51</strain>
    </source>
</reference>
<protein>
    <submittedName>
        <fullName evidence="4">Site-specific integrase</fullName>
    </submittedName>
</protein>
<dbReference type="Pfam" id="PF00589">
    <property type="entry name" value="Phage_integrase"/>
    <property type="match status" value="1"/>
</dbReference>
<dbReference type="GO" id="GO:0006310">
    <property type="term" value="P:DNA recombination"/>
    <property type="evidence" value="ECO:0007669"/>
    <property type="project" value="UniProtKB-KW"/>
</dbReference>
<dbReference type="EMBL" id="JABBGK010000003">
    <property type="protein sequence ID" value="NML75640.1"/>
    <property type="molecule type" value="Genomic_DNA"/>
</dbReference>
<keyword evidence="2" id="KW-0175">Coiled coil</keyword>
<name>A0A7Y0AY49_9HYPH</name>
<proteinExistence type="predicted"/>
<dbReference type="SUPFAM" id="SSF56349">
    <property type="entry name" value="DNA breaking-rejoining enzymes"/>
    <property type="match status" value="1"/>
</dbReference>
<evidence type="ECO:0000259" key="3">
    <source>
        <dbReference type="PROSITE" id="PS51898"/>
    </source>
</evidence>